<dbReference type="InterPro" id="IPR002110">
    <property type="entry name" value="Ankyrin_rpt"/>
</dbReference>
<dbReference type="Gene3D" id="1.25.40.20">
    <property type="entry name" value="Ankyrin repeat-containing domain"/>
    <property type="match status" value="3"/>
</dbReference>
<name>A0AA47MMF3_MERPO</name>
<feature type="compositionally biased region" description="Basic and acidic residues" evidence="4">
    <location>
        <begin position="265"/>
        <end position="282"/>
    </location>
</feature>
<accession>A0AA47MMF3</accession>
<protein>
    <submittedName>
        <fullName evidence="6">Ankyrin repeat domain-containing protein 6</fullName>
    </submittedName>
</protein>
<feature type="repeat" description="ANK" evidence="3">
    <location>
        <begin position="176"/>
        <end position="208"/>
    </location>
</feature>
<feature type="region of interest" description="Disordered" evidence="4">
    <location>
        <begin position="599"/>
        <end position="637"/>
    </location>
</feature>
<evidence type="ECO:0000256" key="5">
    <source>
        <dbReference type="SAM" id="SignalP"/>
    </source>
</evidence>
<evidence type="ECO:0000256" key="4">
    <source>
        <dbReference type="SAM" id="MobiDB-lite"/>
    </source>
</evidence>
<feature type="repeat" description="ANK" evidence="3">
    <location>
        <begin position="77"/>
        <end position="109"/>
    </location>
</feature>
<dbReference type="Proteomes" id="UP001174136">
    <property type="component" value="Unassembled WGS sequence"/>
</dbReference>
<keyword evidence="7" id="KW-1185">Reference proteome</keyword>
<evidence type="ECO:0000313" key="6">
    <source>
        <dbReference type="EMBL" id="KAK0142994.1"/>
    </source>
</evidence>
<dbReference type="EMBL" id="JAOPHQ010003447">
    <property type="protein sequence ID" value="KAK0142994.1"/>
    <property type="molecule type" value="Genomic_DNA"/>
</dbReference>
<dbReference type="PROSITE" id="PS50297">
    <property type="entry name" value="ANK_REP_REGION"/>
    <property type="match status" value="3"/>
</dbReference>
<feature type="repeat" description="ANK" evidence="3">
    <location>
        <begin position="110"/>
        <end position="142"/>
    </location>
</feature>
<dbReference type="SMART" id="SM00248">
    <property type="entry name" value="ANK"/>
    <property type="match status" value="6"/>
</dbReference>
<keyword evidence="2 3" id="KW-0040">ANK repeat</keyword>
<feature type="region of interest" description="Disordered" evidence="4">
    <location>
        <begin position="247"/>
        <end position="282"/>
    </location>
</feature>
<dbReference type="InterPro" id="IPR050889">
    <property type="entry name" value="Dendritic_Spine_Reg/Scaffold"/>
</dbReference>
<gene>
    <name evidence="6" type="primary">ANKRD6_0</name>
    <name evidence="6" type="ORF">N1851_018892</name>
</gene>
<dbReference type="Pfam" id="PF12796">
    <property type="entry name" value="Ank_2"/>
    <property type="match status" value="2"/>
</dbReference>
<sequence length="759" mass="84834">MWVHAMHAHLCLAFLCALMMGVMSKPVTKQIPQHQTRTPYQAQGHQTALHRAAAVGNSDAMAALVQGGCALDLQQRDGNTALHEVSWHGFYQCVKLLVRAGADVHVKNMAGNTALHLACQNAHAQSARILLLGGSAADTKNNARDTCLHLASRYNNLNVLKILLSALCSVTEKNQEGDTALHMAAALNHKKTVQLLLEAGADGNAQNNAGRTALDKARDNNNKEVAMVLARAPQVHHFMRGRAIRKRRERMKAERRTQSVTRADILSKKESVSPADDNKPDTVQRDTRAAIFTTGRHCYYHHRRKLAAAMNEDHAGRGEVDLSEIQRRKGRLLSGDHRDPQKTGAYQLYTLYRDRDSVVRQAPASGCHCRPLFQKLEGQIQATQEEMKSHMVSFQDQINVQLGRMHRRNRHQIKVLDMVNQERAATEREDIFCRIEQRVEQGREEALRSQAAISRDMKRWCVSQMKDMDLPPTPEPYTLLPSPSVERSLADTDLLESTLPLLALVPGDSSSSTSLATYVNVFPSLSSSSTLDNGDHHQTPESKYFEIKVERSPDYENTALLTLPTNCSSGLLVSSADPYWPPGVMLHRSMAPQAIMGLGRDRGSSSCSSSSSSSSQLVGGELATAKPREAKTLKNSGQRLGKRYGWPYKRQLSEPVLAHRQATAGTSNDTAATLEFFVNRPVRPTFIQERNNLHAMEVTQQFFETVSMQLERWYERKVQEAKRQAELRAQQDTEQLLQRITTLEEELQRLTPNDKTEST</sequence>
<proteinExistence type="predicted"/>
<dbReference type="PRINTS" id="PR01415">
    <property type="entry name" value="ANKYRIN"/>
</dbReference>
<dbReference type="PROSITE" id="PS50088">
    <property type="entry name" value="ANK_REPEAT"/>
    <property type="match status" value="4"/>
</dbReference>
<dbReference type="Pfam" id="PF00023">
    <property type="entry name" value="Ank"/>
    <property type="match status" value="1"/>
</dbReference>
<feature type="signal peptide" evidence="5">
    <location>
        <begin position="1"/>
        <end position="24"/>
    </location>
</feature>
<comment type="caution">
    <text evidence="6">The sequence shown here is derived from an EMBL/GenBank/DDBJ whole genome shotgun (WGS) entry which is preliminary data.</text>
</comment>
<evidence type="ECO:0000313" key="7">
    <source>
        <dbReference type="Proteomes" id="UP001174136"/>
    </source>
</evidence>
<dbReference type="InterPro" id="IPR036770">
    <property type="entry name" value="Ankyrin_rpt-contain_sf"/>
</dbReference>
<feature type="chain" id="PRO_5041241645" evidence="5">
    <location>
        <begin position="25"/>
        <end position="759"/>
    </location>
</feature>
<organism evidence="6 7">
    <name type="scientific">Merluccius polli</name>
    <name type="common">Benguela hake</name>
    <name type="synonym">Merluccius cadenati</name>
    <dbReference type="NCBI Taxonomy" id="89951"/>
    <lineage>
        <taxon>Eukaryota</taxon>
        <taxon>Metazoa</taxon>
        <taxon>Chordata</taxon>
        <taxon>Craniata</taxon>
        <taxon>Vertebrata</taxon>
        <taxon>Euteleostomi</taxon>
        <taxon>Actinopterygii</taxon>
        <taxon>Neopterygii</taxon>
        <taxon>Teleostei</taxon>
        <taxon>Neoteleostei</taxon>
        <taxon>Acanthomorphata</taxon>
        <taxon>Zeiogadaria</taxon>
        <taxon>Gadariae</taxon>
        <taxon>Gadiformes</taxon>
        <taxon>Gadoidei</taxon>
        <taxon>Merlucciidae</taxon>
        <taxon>Merluccius</taxon>
    </lineage>
</organism>
<evidence type="ECO:0000256" key="1">
    <source>
        <dbReference type="ARBA" id="ARBA00022737"/>
    </source>
</evidence>
<reference evidence="6" key="1">
    <citation type="journal article" date="2023" name="Front. Mar. Sci.">
        <title>A new Merluccius polli reference genome to investigate the effects of global change in West African waters.</title>
        <authorList>
            <person name="Mateo J.L."/>
            <person name="Blanco-Fernandez C."/>
            <person name="Garcia-Vazquez E."/>
            <person name="Machado-Schiaffino G."/>
        </authorList>
    </citation>
    <scope>NUCLEOTIDE SEQUENCE</scope>
    <source>
        <strain evidence="6">C29</strain>
        <tissue evidence="6">Fin</tissue>
    </source>
</reference>
<keyword evidence="5" id="KW-0732">Signal</keyword>
<evidence type="ECO:0000256" key="2">
    <source>
        <dbReference type="ARBA" id="ARBA00023043"/>
    </source>
</evidence>
<dbReference type="SUPFAM" id="SSF48403">
    <property type="entry name" value="Ankyrin repeat"/>
    <property type="match status" value="1"/>
</dbReference>
<keyword evidence="1" id="KW-0677">Repeat</keyword>
<dbReference type="AlphaFoldDB" id="A0AA47MMF3"/>
<feature type="repeat" description="ANK" evidence="3">
    <location>
        <begin position="44"/>
        <end position="76"/>
    </location>
</feature>
<feature type="compositionally biased region" description="Low complexity" evidence="4">
    <location>
        <begin position="604"/>
        <end position="615"/>
    </location>
</feature>
<dbReference type="PANTHER" id="PTHR24166">
    <property type="entry name" value="ROLLING PEBBLES, ISOFORM B"/>
    <property type="match status" value="1"/>
</dbReference>
<dbReference type="PANTHER" id="PTHR24166:SF48">
    <property type="entry name" value="PROTEIN VAPYRIN"/>
    <property type="match status" value="1"/>
</dbReference>
<evidence type="ECO:0000256" key="3">
    <source>
        <dbReference type="PROSITE-ProRule" id="PRU00023"/>
    </source>
</evidence>